<gene>
    <name evidence="7" type="ORF">HaLaN_11399</name>
</gene>
<dbReference type="Pfam" id="PF15239">
    <property type="entry name" value="CFAP96-like"/>
    <property type="match status" value="1"/>
</dbReference>
<evidence type="ECO:0000313" key="8">
    <source>
        <dbReference type="Proteomes" id="UP000485058"/>
    </source>
</evidence>
<evidence type="ECO:0000256" key="3">
    <source>
        <dbReference type="ARBA" id="ARBA00023212"/>
    </source>
</evidence>
<feature type="non-terminal residue" evidence="7">
    <location>
        <position position="177"/>
    </location>
</feature>
<feature type="region of interest" description="Disordered" evidence="6">
    <location>
        <begin position="1"/>
        <end position="52"/>
    </location>
</feature>
<evidence type="ECO:0000256" key="2">
    <source>
        <dbReference type="ARBA" id="ARBA00022490"/>
    </source>
</evidence>
<evidence type="ECO:0000256" key="4">
    <source>
        <dbReference type="ARBA" id="ARBA00035656"/>
    </source>
</evidence>
<reference evidence="7 8" key="1">
    <citation type="submission" date="2020-02" db="EMBL/GenBank/DDBJ databases">
        <title>Draft genome sequence of Haematococcus lacustris strain NIES-144.</title>
        <authorList>
            <person name="Morimoto D."/>
            <person name="Nakagawa S."/>
            <person name="Yoshida T."/>
            <person name="Sawayama S."/>
        </authorList>
    </citation>
    <scope>NUCLEOTIDE SEQUENCE [LARGE SCALE GENOMIC DNA]</scope>
    <source>
        <strain evidence="7 8">NIES-144</strain>
    </source>
</reference>
<dbReference type="EMBL" id="BLLF01000821">
    <property type="protein sequence ID" value="GFH15210.1"/>
    <property type="molecule type" value="Genomic_DNA"/>
</dbReference>
<comment type="subcellular location">
    <subcellularLocation>
        <location evidence="1">Cytoplasm</location>
        <location evidence="1">Cytoskeleton</location>
        <location evidence="1">Microtubule organizing center</location>
        <location evidence="1">Centrosome</location>
    </subcellularLocation>
</comment>
<dbReference type="GO" id="GO:0005881">
    <property type="term" value="C:cytoplasmic microtubule"/>
    <property type="evidence" value="ECO:0007669"/>
    <property type="project" value="TreeGrafter"/>
</dbReference>
<dbReference type="PANTHER" id="PTHR31144">
    <property type="entry name" value="UPF0602 PROTEIN C4ORF47"/>
    <property type="match status" value="1"/>
</dbReference>
<proteinExistence type="inferred from homology"/>
<evidence type="ECO:0000256" key="5">
    <source>
        <dbReference type="ARBA" id="ARBA00035693"/>
    </source>
</evidence>
<feature type="region of interest" description="Disordered" evidence="6">
    <location>
        <begin position="135"/>
        <end position="177"/>
    </location>
</feature>
<evidence type="ECO:0000256" key="1">
    <source>
        <dbReference type="ARBA" id="ARBA00004300"/>
    </source>
</evidence>
<name>A0A699Z076_HAELA</name>
<evidence type="ECO:0000256" key="6">
    <source>
        <dbReference type="SAM" id="MobiDB-lite"/>
    </source>
</evidence>
<feature type="compositionally biased region" description="Basic and acidic residues" evidence="6">
    <location>
        <begin position="17"/>
        <end position="45"/>
    </location>
</feature>
<protein>
    <recommendedName>
        <fullName evidence="5">Cilia-and flagella-associated protein 96</fullName>
    </recommendedName>
</protein>
<evidence type="ECO:0000313" key="7">
    <source>
        <dbReference type="EMBL" id="GFH15210.1"/>
    </source>
</evidence>
<accession>A0A699Z076</accession>
<dbReference type="InterPro" id="IPR029358">
    <property type="entry name" value="CFAP96"/>
</dbReference>
<dbReference type="PANTHER" id="PTHR31144:SF1">
    <property type="entry name" value="UPF0602 PROTEIN C4ORF47"/>
    <property type="match status" value="1"/>
</dbReference>
<organism evidence="7 8">
    <name type="scientific">Haematococcus lacustris</name>
    <name type="common">Green alga</name>
    <name type="synonym">Haematococcus pluvialis</name>
    <dbReference type="NCBI Taxonomy" id="44745"/>
    <lineage>
        <taxon>Eukaryota</taxon>
        <taxon>Viridiplantae</taxon>
        <taxon>Chlorophyta</taxon>
        <taxon>core chlorophytes</taxon>
        <taxon>Chlorophyceae</taxon>
        <taxon>CS clade</taxon>
        <taxon>Chlamydomonadales</taxon>
        <taxon>Haematococcaceae</taxon>
        <taxon>Haematococcus</taxon>
    </lineage>
</organism>
<feature type="compositionally biased region" description="Basic and acidic residues" evidence="6">
    <location>
        <begin position="138"/>
        <end position="166"/>
    </location>
</feature>
<keyword evidence="8" id="KW-1185">Reference proteome</keyword>
<keyword evidence="3" id="KW-0206">Cytoskeleton</keyword>
<keyword evidence="2" id="KW-0963">Cytoplasm</keyword>
<comment type="caution">
    <text evidence="7">The sequence shown here is derived from an EMBL/GenBank/DDBJ whole genome shotgun (WGS) entry which is preliminary data.</text>
</comment>
<comment type="similarity">
    <text evidence="4">Belongs to the CFAP96 family.</text>
</comment>
<dbReference type="Proteomes" id="UP000485058">
    <property type="component" value="Unassembled WGS sequence"/>
</dbReference>
<sequence>MGSKTVPNKYGMLMDHTYLDPRPKPGSAELRKGSTGEPTDRDHGLNMKATIGRSGKLNDGTFTKFIPLLDGDPYEDPLKTKLKADAEKKKKNLTEVPFKTASPMKQSACPGDFYGTNEKAAMGSKTVPNKYGMLMDHTYLDPRPKPGSAELRKGSTGEPTDRDHGLNMKATIGRSGK</sequence>
<dbReference type="AlphaFoldDB" id="A0A699Z076"/>